<dbReference type="InterPro" id="IPR000595">
    <property type="entry name" value="cNMP-bd_dom"/>
</dbReference>
<evidence type="ECO:0000313" key="5">
    <source>
        <dbReference type="EMBL" id="RAK54537.1"/>
    </source>
</evidence>
<dbReference type="Gene3D" id="1.10.10.10">
    <property type="entry name" value="Winged helix-like DNA-binding domain superfamily/Winged helix DNA-binding domain"/>
    <property type="match status" value="1"/>
</dbReference>
<dbReference type="GO" id="GO:0003700">
    <property type="term" value="F:DNA-binding transcription factor activity"/>
    <property type="evidence" value="ECO:0007669"/>
    <property type="project" value="TreeGrafter"/>
</dbReference>
<gene>
    <name evidence="5" type="ORF">DJ017_08385</name>
</gene>
<evidence type="ECO:0000313" key="6">
    <source>
        <dbReference type="Proteomes" id="UP000249254"/>
    </source>
</evidence>
<protein>
    <submittedName>
        <fullName evidence="5">Crp/Fnr family transcriptional regulator</fullName>
    </submittedName>
</protein>
<reference evidence="6" key="1">
    <citation type="submission" date="2018-05" db="EMBL/GenBank/DDBJ databases">
        <authorList>
            <person name="Li X."/>
        </authorList>
    </citation>
    <scope>NUCLEOTIDE SEQUENCE [LARGE SCALE GENOMIC DNA]</scope>
    <source>
        <strain evidence="6">LX32</strain>
    </source>
</reference>
<dbReference type="InterPro" id="IPR018490">
    <property type="entry name" value="cNMP-bd_dom_sf"/>
</dbReference>
<comment type="caution">
    <text evidence="5">The sequence shown here is derived from an EMBL/GenBank/DDBJ whole genome shotgun (WGS) entry which is preliminary data.</text>
</comment>
<dbReference type="InterPro" id="IPR050397">
    <property type="entry name" value="Env_Response_Regulators"/>
</dbReference>
<proteinExistence type="predicted"/>
<keyword evidence="1" id="KW-0805">Transcription regulation</keyword>
<dbReference type="SMART" id="SM00419">
    <property type="entry name" value="HTH_CRP"/>
    <property type="match status" value="1"/>
</dbReference>
<dbReference type="Gene3D" id="2.60.120.10">
    <property type="entry name" value="Jelly Rolls"/>
    <property type="match status" value="1"/>
</dbReference>
<accession>A0A328AJ48</accession>
<organism evidence="5 6">
    <name type="scientific">Phenylobacterium soli</name>
    <dbReference type="NCBI Taxonomy" id="2170551"/>
    <lineage>
        <taxon>Bacteria</taxon>
        <taxon>Pseudomonadati</taxon>
        <taxon>Pseudomonadota</taxon>
        <taxon>Alphaproteobacteria</taxon>
        <taxon>Caulobacterales</taxon>
        <taxon>Caulobacteraceae</taxon>
        <taxon>Phenylobacterium</taxon>
    </lineage>
</organism>
<dbReference type="EMBL" id="QFYQ01000001">
    <property type="protein sequence ID" value="RAK54537.1"/>
    <property type="molecule type" value="Genomic_DNA"/>
</dbReference>
<dbReference type="PANTHER" id="PTHR24567:SF68">
    <property type="entry name" value="DNA-BINDING TRANSCRIPTIONAL DUAL REGULATOR CRP"/>
    <property type="match status" value="1"/>
</dbReference>
<dbReference type="CDD" id="cd00038">
    <property type="entry name" value="CAP_ED"/>
    <property type="match status" value="1"/>
</dbReference>
<dbReference type="PANTHER" id="PTHR24567">
    <property type="entry name" value="CRP FAMILY TRANSCRIPTIONAL REGULATORY PROTEIN"/>
    <property type="match status" value="1"/>
</dbReference>
<evidence type="ECO:0000259" key="4">
    <source>
        <dbReference type="PROSITE" id="PS51063"/>
    </source>
</evidence>
<keyword evidence="3" id="KW-0804">Transcription</keyword>
<dbReference type="PROSITE" id="PS51063">
    <property type="entry name" value="HTH_CRP_2"/>
    <property type="match status" value="1"/>
</dbReference>
<dbReference type="GO" id="GO:0003677">
    <property type="term" value="F:DNA binding"/>
    <property type="evidence" value="ECO:0007669"/>
    <property type="project" value="UniProtKB-KW"/>
</dbReference>
<dbReference type="SUPFAM" id="SSF46785">
    <property type="entry name" value="Winged helix' DNA-binding domain"/>
    <property type="match status" value="1"/>
</dbReference>
<dbReference type="SUPFAM" id="SSF51206">
    <property type="entry name" value="cAMP-binding domain-like"/>
    <property type="match status" value="1"/>
</dbReference>
<dbReference type="Proteomes" id="UP000249254">
    <property type="component" value="Unassembled WGS sequence"/>
</dbReference>
<name>A0A328AJ48_9CAUL</name>
<dbReference type="OrthoDB" id="7584044at2"/>
<keyword evidence="6" id="KW-1185">Reference proteome</keyword>
<dbReference type="InterPro" id="IPR036390">
    <property type="entry name" value="WH_DNA-bd_sf"/>
</dbReference>
<dbReference type="AlphaFoldDB" id="A0A328AJ48"/>
<dbReference type="InterPro" id="IPR036388">
    <property type="entry name" value="WH-like_DNA-bd_sf"/>
</dbReference>
<evidence type="ECO:0000256" key="2">
    <source>
        <dbReference type="ARBA" id="ARBA00023125"/>
    </source>
</evidence>
<sequence length="241" mass="26598">MSEIRVRNPVIAKLQHATALRAEDRAVLEALTAQAIELPAHAELVREGDCPPHVHVVLSGFACRYKTLPDGGRQIMAWLTPGDFCDLHVAVLGAMDHAVATLSPSRLALLPRNGMEEITDRHPALARAFWWATLVDAAILREWLVNLGRRPGEQRIAHLFCELLARLRATGLAEDGEMDFPLTQADLADTVGLSAVHVNRIVQDLREAGLIKWRSGRLRILDVAGLESLAGFNPSYLHLLR</sequence>
<evidence type="ECO:0000256" key="1">
    <source>
        <dbReference type="ARBA" id="ARBA00023015"/>
    </source>
</evidence>
<keyword evidence="2" id="KW-0238">DNA-binding</keyword>
<feature type="domain" description="HTH crp-type" evidence="4">
    <location>
        <begin position="150"/>
        <end position="224"/>
    </location>
</feature>
<dbReference type="InterPro" id="IPR012318">
    <property type="entry name" value="HTH_CRP"/>
</dbReference>
<dbReference type="RefSeq" id="WP_111528288.1">
    <property type="nucleotide sequence ID" value="NZ_JBHRSG010000004.1"/>
</dbReference>
<dbReference type="Pfam" id="PF13545">
    <property type="entry name" value="HTH_Crp_2"/>
    <property type="match status" value="1"/>
</dbReference>
<evidence type="ECO:0000256" key="3">
    <source>
        <dbReference type="ARBA" id="ARBA00023163"/>
    </source>
</evidence>
<dbReference type="Pfam" id="PF00027">
    <property type="entry name" value="cNMP_binding"/>
    <property type="match status" value="1"/>
</dbReference>
<dbReference type="InterPro" id="IPR014710">
    <property type="entry name" value="RmlC-like_jellyroll"/>
</dbReference>
<dbReference type="GO" id="GO:0005829">
    <property type="term" value="C:cytosol"/>
    <property type="evidence" value="ECO:0007669"/>
    <property type="project" value="TreeGrafter"/>
</dbReference>